<keyword evidence="3" id="KW-1185">Reference proteome</keyword>
<evidence type="ECO:0000256" key="1">
    <source>
        <dbReference type="SAM" id="MobiDB-lite"/>
    </source>
</evidence>
<organism evidence="2 3">
    <name type="scientific">Oryza glaberrima</name>
    <name type="common">African rice</name>
    <dbReference type="NCBI Taxonomy" id="4538"/>
    <lineage>
        <taxon>Eukaryota</taxon>
        <taxon>Viridiplantae</taxon>
        <taxon>Streptophyta</taxon>
        <taxon>Embryophyta</taxon>
        <taxon>Tracheophyta</taxon>
        <taxon>Spermatophyta</taxon>
        <taxon>Magnoliopsida</taxon>
        <taxon>Liliopsida</taxon>
        <taxon>Poales</taxon>
        <taxon>Poaceae</taxon>
        <taxon>BOP clade</taxon>
        <taxon>Oryzoideae</taxon>
        <taxon>Oryzeae</taxon>
        <taxon>Oryzinae</taxon>
        <taxon>Oryza</taxon>
    </lineage>
</organism>
<dbReference type="Proteomes" id="UP000007306">
    <property type="component" value="Chromosome 11"/>
</dbReference>
<evidence type="ECO:0000313" key="3">
    <source>
        <dbReference type="Proteomes" id="UP000007306"/>
    </source>
</evidence>
<dbReference type="Proteomes" id="UP000007306">
    <property type="component" value="Chromosome 7"/>
</dbReference>
<dbReference type="Gramene" id="ORGLA11G0177100.1">
    <property type="protein sequence ID" value="ORGLA11G0177100.1"/>
    <property type="gene ID" value="ORGLA11G0177100"/>
</dbReference>
<accession>I1R1X9</accession>
<protein>
    <submittedName>
        <fullName evidence="2">Uncharacterized protein</fullName>
    </submittedName>
</protein>
<feature type="compositionally biased region" description="Basic and acidic residues" evidence="1">
    <location>
        <begin position="30"/>
        <end position="49"/>
    </location>
</feature>
<dbReference type="HOGENOM" id="CLU_1888994_0_0_1"/>
<reference evidence="2 3" key="2">
    <citation type="submission" date="2018-04" db="EMBL/GenBank/DDBJ databases">
        <title>OglaRS2 (Oryza glaberrima Reference Sequence Version 2).</title>
        <authorList>
            <person name="Zhang J."/>
            <person name="Kudrna D."/>
            <person name="Lee S."/>
            <person name="Talag J."/>
            <person name="Rajasekar S."/>
            <person name="Wing R.A."/>
        </authorList>
    </citation>
    <scope>NUCLEOTIDE SEQUENCE [LARGE SCALE GENOMIC DNA]</scope>
    <source>
        <strain evidence="2 3">cv. IRGC 96717</strain>
    </source>
</reference>
<dbReference type="Gramene" id="ORGLA07G0107700.1">
    <property type="protein sequence ID" value="ORGLA07G0107700.1"/>
    <property type="gene ID" value="ORGLA07G0107700"/>
</dbReference>
<feature type="region of interest" description="Disordered" evidence="1">
    <location>
        <begin position="1"/>
        <end position="61"/>
    </location>
</feature>
<evidence type="ECO:0000313" key="2">
    <source>
        <dbReference type="EnsemblPlants" id="ORGLA11G0177100.1"/>
    </source>
</evidence>
<dbReference type="EnsemblPlants" id="ORGLA11G0177100.1">
    <property type="protein sequence ID" value="ORGLA11G0177100.1"/>
    <property type="gene ID" value="ORGLA11G0177100"/>
</dbReference>
<dbReference type="AlphaFoldDB" id="I1R1X9"/>
<feature type="compositionally biased region" description="Pro residues" evidence="1">
    <location>
        <begin position="10"/>
        <end position="19"/>
    </location>
</feature>
<dbReference type="OMA" id="CASIHRH"/>
<proteinExistence type="predicted"/>
<sequence length="135" mass="14869">MPAIPLSRPANPPPPPPPRSATATSILHPRRLDLHPLHPDPRTAEETGVWRRGVPPRRSTLPLPRSVAAASIPISCASIHRHQGGERRRCLQGRELELERGKRADELGGARLVKWDGVGRGLGCRWGNEGEEILY</sequence>
<dbReference type="EnsemblPlants" id="ORGLA07G0107700.1">
    <property type="protein sequence ID" value="ORGLA07G0107700.1"/>
    <property type="gene ID" value="ORGLA07G0107700"/>
</dbReference>
<name>I1R1X9_ORYGL</name>
<reference evidence="2" key="1">
    <citation type="submission" date="2015-06" db="UniProtKB">
        <authorList>
            <consortium name="EnsemblPlants"/>
        </authorList>
    </citation>
    <scope>IDENTIFICATION</scope>
</reference>